<feature type="coiled-coil region" evidence="7">
    <location>
        <begin position="298"/>
        <end position="370"/>
    </location>
</feature>
<dbReference type="InterPro" id="IPR041146">
    <property type="entry name" value="IFT81_CH"/>
</dbReference>
<dbReference type="PANTHER" id="PTHR15614">
    <property type="entry name" value="INTRAFLAGELLAR TRANSPORT PROTEIN 81 HOMOLOG"/>
    <property type="match status" value="1"/>
</dbReference>
<feature type="compositionally biased region" description="Basic and acidic residues" evidence="8">
    <location>
        <begin position="604"/>
        <end position="622"/>
    </location>
</feature>
<feature type="domain" description="IFT81 calponin homology" evidence="9">
    <location>
        <begin position="15"/>
        <end position="125"/>
    </location>
</feature>
<keyword evidence="4" id="KW-0969">Cilium</keyword>
<reference evidence="10 11" key="1">
    <citation type="submission" date="2024-04" db="EMBL/GenBank/DDBJ databases">
        <title>Tritrichomonas musculus Genome.</title>
        <authorList>
            <person name="Alves-Ferreira E."/>
            <person name="Grigg M."/>
            <person name="Lorenzi H."/>
            <person name="Galac M."/>
        </authorList>
    </citation>
    <scope>NUCLEOTIDE SEQUENCE [LARGE SCALE GENOMIC DNA]</scope>
    <source>
        <strain evidence="10 11">EAF2021</strain>
    </source>
</reference>
<name>A0ABR2K6R3_9EUKA</name>
<dbReference type="Pfam" id="PF18383">
    <property type="entry name" value="IFT81_CH"/>
    <property type="match status" value="1"/>
</dbReference>
<dbReference type="Gene3D" id="1.10.418.70">
    <property type="entry name" value="Intraflagellar transport protein 81, N-terminal domain"/>
    <property type="match status" value="1"/>
</dbReference>
<protein>
    <submittedName>
        <fullName evidence="10">Intraflagellar transport protein 81</fullName>
    </submittedName>
</protein>
<dbReference type="InterPro" id="IPR043016">
    <property type="entry name" value="IFT81_N_sf"/>
</dbReference>
<organism evidence="10 11">
    <name type="scientific">Tritrichomonas musculus</name>
    <dbReference type="NCBI Taxonomy" id="1915356"/>
    <lineage>
        <taxon>Eukaryota</taxon>
        <taxon>Metamonada</taxon>
        <taxon>Parabasalia</taxon>
        <taxon>Tritrichomonadida</taxon>
        <taxon>Tritrichomonadidae</taxon>
        <taxon>Tritrichomonas</taxon>
    </lineage>
</organism>
<evidence type="ECO:0000256" key="3">
    <source>
        <dbReference type="ARBA" id="ARBA00023054"/>
    </source>
</evidence>
<comment type="caution">
    <text evidence="10">The sequence shown here is derived from an EMBL/GenBank/DDBJ whole genome shotgun (WGS) entry which is preliminary data.</text>
</comment>
<gene>
    <name evidence="10" type="ORF">M9Y10_041177</name>
</gene>
<proteinExistence type="inferred from homology"/>
<evidence type="ECO:0000256" key="7">
    <source>
        <dbReference type="SAM" id="Coils"/>
    </source>
</evidence>
<evidence type="ECO:0000313" key="10">
    <source>
        <dbReference type="EMBL" id="KAK8885725.1"/>
    </source>
</evidence>
<evidence type="ECO:0000313" key="11">
    <source>
        <dbReference type="Proteomes" id="UP001470230"/>
    </source>
</evidence>
<dbReference type="InterPro" id="IPR029600">
    <property type="entry name" value="IFT81"/>
</dbReference>
<evidence type="ECO:0000256" key="5">
    <source>
        <dbReference type="ARBA" id="ARBA00023273"/>
    </source>
</evidence>
<keyword evidence="11" id="KW-1185">Reference proteome</keyword>
<evidence type="ECO:0000256" key="6">
    <source>
        <dbReference type="ARBA" id="ARBA00043983"/>
    </source>
</evidence>
<dbReference type="EMBL" id="JAPFFF010000007">
    <property type="protein sequence ID" value="KAK8885725.1"/>
    <property type="molecule type" value="Genomic_DNA"/>
</dbReference>
<keyword evidence="2" id="KW-0970">Cilium biogenesis/degradation</keyword>
<comment type="similarity">
    <text evidence="6">Belongs to the IFT81 family.</text>
</comment>
<evidence type="ECO:0000259" key="9">
    <source>
        <dbReference type="Pfam" id="PF18383"/>
    </source>
</evidence>
<evidence type="ECO:0000256" key="2">
    <source>
        <dbReference type="ARBA" id="ARBA00022794"/>
    </source>
</evidence>
<feature type="coiled-coil region" evidence="7">
    <location>
        <begin position="141"/>
        <end position="190"/>
    </location>
</feature>
<evidence type="ECO:0000256" key="4">
    <source>
        <dbReference type="ARBA" id="ARBA00023069"/>
    </source>
</evidence>
<comment type="subcellular location">
    <subcellularLocation>
        <location evidence="1">Cell projection</location>
        <location evidence="1">Cilium</location>
    </subcellularLocation>
</comment>
<evidence type="ECO:0000256" key="1">
    <source>
        <dbReference type="ARBA" id="ARBA00004138"/>
    </source>
</evidence>
<feature type="coiled-coil region" evidence="7">
    <location>
        <begin position="457"/>
        <end position="509"/>
    </location>
</feature>
<evidence type="ECO:0000256" key="8">
    <source>
        <dbReference type="SAM" id="MobiDB-lite"/>
    </source>
</evidence>
<dbReference type="Proteomes" id="UP001470230">
    <property type="component" value="Unassembled WGS sequence"/>
</dbReference>
<dbReference type="PANTHER" id="PTHR15614:SF2">
    <property type="entry name" value="INTRAFLAGELLAR TRANSPORT PROTEIN 81 HOMOLOG"/>
    <property type="match status" value="1"/>
</dbReference>
<feature type="region of interest" description="Disordered" evidence="8">
    <location>
        <begin position="604"/>
        <end position="628"/>
    </location>
</feature>
<feature type="coiled-coil region" evidence="7">
    <location>
        <begin position="221"/>
        <end position="273"/>
    </location>
</feature>
<keyword evidence="3 7" id="KW-0175">Coiled coil</keyword>
<accession>A0ABR2K6R3</accession>
<sequence>MQETTQEIPDNIEEQIVNLLKTHLDISFTLFQFSELKEQELLELLNTILFNISDTMPEKIGTETIEVTVERMSEFLRIMKYDFPVDPEEWDVRLKSADKNLIYPVMLWLLSDFENMKQRAYKAKYSEEVPIPEEIKVDTTVSELIVQHRELREKFDQVLQEYEEIGGTNVEELKRIHDDLKADKARLATRITGFKRKLEKVKNLDELLKWTSKLRVESEREMKLNDELQKINDDKRKLMARQKSVTEQLGNMKTHMQEKLRSLQQEYDSLRNQGNANPAATGGQTPAEKSLIMSQNQVAAAAKRCELKKKQLEDLQKQRAEAEQVLQEKQSEGAIEVPSPTQFASYVRALKEKNENYKQKQAELAVFRKELVIMMRTEEIVKQQHDSNLQEIQRIERQRGVGGFREAREQLEKVSATKADLDDLKGKTLEEMSAISKEIQKGIQARQSELKPLVSELQDYRKKKAAIESKYLQAKQRYQNAISEYDSSCMELDEEAKKLKAEMGTYQSKYHNTRQMLCCLERKINRAREEETASKTGNPVSKDIKTYSDYFQKASQALKKETRSLREQKKTIGTQTEANQKQLEMFQSLRRLLQVKLECQKIAKKQKEDEQNQNEREGKNPEEIITIE</sequence>
<keyword evidence="5" id="KW-0966">Cell projection</keyword>